<dbReference type="HOGENOM" id="CLU_073561_0_0_6"/>
<dbReference type="AlphaFoldDB" id="A0A010SYL6"/>
<evidence type="ECO:0008006" key="3">
    <source>
        <dbReference type="Google" id="ProtNLM"/>
    </source>
</evidence>
<dbReference type="Proteomes" id="UP000022611">
    <property type="component" value="Unassembled WGS sequence"/>
</dbReference>
<evidence type="ECO:0000313" key="2">
    <source>
        <dbReference type="Proteomes" id="UP000022611"/>
    </source>
</evidence>
<name>A0A010SYL6_PSEFL</name>
<evidence type="ECO:0000313" key="1">
    <source>
        <dbReference type="EMBL" id="EXF95798.1"/>
    </source>
</evidence>
<proteinExistence type="predicted"/>
<gene>
    <name evidence="1" type="ORF">HK44_020640</name>
</gene>
<dbReference type="EMBL" id="AFOY02000004">
    <property type="protein sequence ID" value="EXF95798.1"/>
    <property type="molecule type" value="Genomic_DNA"/>
</dbReference>
<dbReference type="eggNOG" id="ENOG5032QJE">
    <property type="taxonomic scope" value="Bacteria"/>
</dbReference>
<dbReference type="OrthoDB" id="259608at2"/>
<dbReference type="PATRIC" id="fig|1042209.11.peg.653"/>
<organism evidence="1 2">
    <name type="scientific">Pseudomonas fluorescens HK44</name>
    <dbReference type="NCBI Taxonomy" id="1042209"/>
    <lineage>
        <taxon>Bacteria</taxon>
        <taxon>Pseudomonadati</taxon>
        <taxon>Pseudomonadota</taxon>
        <taxon>Gammaproteobacteria</taxon>
        <taxon>Pseudomonadales</taxon>
        <taxon>Pseudomonadaceae</taxon>
        <taxon>Pseudomonas</taxon>
    </lineage>
</organism>
<comment type="caution">
    <text evidence="1">The sequence shown here is derived from an EMBL/GenBank/DDBJ whole genome shotgun (WGS) entry which is preliminary data.</text>
</comment>
<protein>
    <recommendedName>
        <fullName evidence="3">Phage protein</fullName>
    </recommendedName>
</protein>
<sequence>MASLTDVLKQVAAQIATIVYPAGTGQPSIAGMPIKVYPGWPIPKTLEADLAAGKVHVSVYAAGRDKKTTRYLGKSWITLSAPVHTVAMTVAGSVVTLSGTVSKQNLLISLNGISYVYAMQPSDTLTTAAAGLASLVPGASSAGPVVTLTGAHSVFTRVGGFGAAIKETKRQAQSVQVTVWASTPNARDLVESAIDSTLSDSNNIAFPDGSVGIIEYSGRLMDDKLQKANLYRMDLFYLIDYATTQTQQAAEVIAPVLNIVNAQSGLPIATLNP</sequence>
<accession>A0A010SYL6</accession>
<dbReference type="RefSeq" id="WP_019689944.1">
    <property type="nucleotide sequence ID" value="NZ_AFOY02000004.1"/>
</dbReference>
<reference evidence="1 2" key="1">
    <citation type="journal article" date="2011" name="J. Bacteriol.">
        <title>Draft genome sequence of the polycyclic aromatic hydrocarbon-degrading, genetically engineered bioluminescent bioreporter Pseudomonas fluorescens HK44.</title>
        <authorList>
            <person name="Chauhan A."/>
            <person name="Layton A.C."/>
            <person name="Williams D.E."/>
            <person name="Smartt A.E."/>
            <person name="Ripp S."/>
            <person name="Karpinets T.V."/>
            <person name="Brown S.D."/>
            <person name="Sayler G.S."/>
        </authorList>
    </citation>
    <scope>NUCLEOTIDE SEQUENCE [LARGE SCALE GENOMIC DNA]</scope>
    <source>
        <strain evidence="1 2">HK44</strain>
    </source>
</reference>